<gene>
    <name evidence="1" type="ORF">BDV25DRAFT_148272</name>
</gene>
<reference evidence="1 2" key="1">
    <citation type="submission" date="2019-04" db="EMBL/GenBank/DDBJ databases">
        <title>Friends and foes A comparative genomics study of 23 Aspergillus species from section Flavi.</title>
        <authorList>
            <consortium name="DOE Joint Genome Institute"/>
            <person name="Kjaerbolling I."/>
            <person name="Vesth T."/>
            <person name="Frisvad J.C."/>
            <person name="Nybo J.L."/>
            <person name="Theobald S."/>
            <person name="Kildgaard S."/>
            <person name="Isbrandt T."/>
            <person name="Kuo A."/>
            <person name="Sato A."/>
            <person name="Lyhne E.K."/>
            <person name="Kogle M.E."/>
            <person name="Wiebenga A."/>
            <person name="Kun R.S."/>
            <person name="Lubbers R.J."/>
            <person name="Makela M.R."/>
            <person name="Barry K."/>
            <person name="Chovatia M."/>
            <person name="Clum A."/>
            <person name="Daum C."/>
            <person name="Haridas S."/>
            <person name="He G."/>
            <person name="LaButti K."/>
            <person name="Lipzen A."/>
            <person name="Mondo S."/>
            <person name="Riley R."/>
            <person name="Salamov A."/>
            <person name="Simmons B.A."/>
            <person name="Magnuson J.K."/>
            <person name="Henrissat B."/>
            <person name="Mortensen U.H."/>
            <person name="Larsen T.O."/>
            <person name="Devries R.P."/>
            <person name="Grigoriev I.V."/>
            <person name="Machida M."/>
            <person name="Baker S.E."/>
            <person name="Andersen M.R."/>
        </authorList>
    </citation>
    <scope>NUCLEOTIDE SEQUENCE [LARGE SCALE GENOMIC DNA]</scope>
    <source>
        <strain evidence="1 2">IBT 18842</strain>
    </source>
</reference>
<evidence type="ECO:0000313" key="2">
    <source>
        <dbReference type="Proteomes" id="UP000325780"/>
    </source>
</evidence>
<proteinExistence type="predicted"/>
<accession>A0A5N6U649</accession>
<dbReference type="Proteomes" id="UP000325780">
    <property type="component" value="Unassembled WGS sequence"/>
</dbReference>
<keyword evidence="2" id="KW-1185">Reference proteome</keyword>
<dbReference type="AlphaFoldDB" id="A0A5N6U649"/>
<organism evidence="1 2">
    <name type="scientific">Aspergillus avenaceus</name>
    <dbReference type="NCBI Taxonomy" id="36643"/>
    <lineage>
        <taxon>Eukaryota</taxon>
        <taxon>Fungi</taxon>
        <taxon>Dikarya</taxon>
        <taxon>Ascomycota</taxon>
        <taxon>Pezizomycotina</taxon>
        <taxon>Eurotiomycetes</taxon>
        <taxon>Eurotiomycetidae</taxon>
        <taxon>Eurotiales</taxon>
        <taxon>Aspergillaceae</taxon>
        <taxon>Aspergillus</taxon>
        <taxon>Aspergillus subgen. Circumdati</taxon>
    </lineage>
</organism>
<protein>
    <submittedName>
        <fullName evidence="1">Uncharacterized protein</fullName>
    </submittedName>
</protein>
<name>A0A5N6U649_ASPAV</name>
<evidence type="ECO:0000313" key="1">
    <source>
        <dbReference type="EMBL" id="KAE8154117.1"/>
    </source>
</evidence>
<dbReference type="EMBL" id="ML742032">
    <property type="protein sequence ID" value="KAE8154117.1"/>
    <property type="molecule type" value="Genomic_DNA"/>
</dbReference>
<sequence length="83" mass="8091">MTSLFLRGSGGLCSGTCISSGRFALVPSPLMSTSSHSAPSSLSSATGSNREDPIFGGILVCGASVAGVAFNVVTSMPCCSSGA</sequence>